<evidence type="ECO:0000313" key="4">
    <source>
        <dbReference type="Proteomes" id="UP001597287"/>
    </source>
</evidence>
<organism evidence="3 4">
    <name type="scientific">Delftia deserti</name>
    <dbReference type="NCBI Taxonomy" id="1651218"/>
    <lineage>
        <taxon>Bacteria</taxon>
        <taxon>Pseudomonadati</taxon>
        <taxon>Pseudomonadota</taxon>
        <taxon>Betaproteobacteria</taxon>
        <taxon>Burkholderiales</taxon>
        <taxon>Comamonadaceae</taxon>
        <taxon>Delftia</taxon>
    </lineage>
</organism>
<evidence type="ECO:0000313" key="3">
    <source>
        <dbReference type="EMBL" id="MFD2318474.1"/>
    </source>
</evidence>
<reference evidence="4" key="1">
    <citation type="journal article" date="2019" name="Int. J. Syst. Evol. Microbiol.">
        <title>The Global Catalogue of Microorganisms (GCM) 10K type strain sequencing project: providing services to taxonomists for standard genome sequencing and annotation.</title>
        <authorList>
            <consortium name="The Broad Institute Genomics Platform"/>
            <consortium name="The Broad Institute Genome Sequencing Center for Infectious Disease"/>
            <person name="Wu L."/>
            <person name="Ma J."/>
        </authorList>
    </citation>
    <scope>NUCLEOTIDE SEQUENCE [LARGE SCALE GENOMIC DNA]</scope>
    <source>
        <strain evidence="4">CCUG 62793</strain>
    </source>
</reference>
<name>A0ABW5EN63_9BURK</name>
<gene>
    <name evidence="3" type="ORF">ACFSPV_07155</name>
</gene>
<keyword evidence="2" id="KW-1133">Transmembrane helix</keyword>
<comment type="caution">
    <text evidence="3">The sequence shown here is derived from an EMBL/GenBank/DDBJ whole genome shotgun (WGS) entry which is preliminary data.</text>
</comment>
<feature type="region of interest" description="Disordered" evidence="1">
    <location>
        <begin position="1"/>
        <end position="21"/>
    </location>
</feature>
<accession>A0ABW5EN63</accession>
<sequence>MDAKPNRATTKPRVFRSRARKQAQARAIEEKNFRQGFAETSIDTNMRELALMSDEELAHWQSLRDIGSGAHILAEKEWERRLADKSIRATRKAMWVTAASTLASVVVGWALGFFGR</sequence>
<feature type="transmembrane region" description="Helical" evidence="2">
    <location>
        <begin position="93"/>
        <end position="114"/>
    </location>
</feature>
<evidence type="ECO:0000256" key="1">
    <source>
        <dbReference type="SAM" id="MobiDB-lite"/>
    </source>
</evidence>
<protein>
    <submittedName>
        <fullName evidence="3">Uncharacterized protein</fullName>
    </submittedName>
</protein>
<dbReference type="Proteomes" id="UP001597287">
    <property type="component" value="Unassembled WGS sequence"/>
</dbReference>
<dbReference type="EMBL" id="JBHUIG010000005">
    <property type="protein sequence ID" value="MFD2318474.1"/>
    <property type="molecule type" value="Genomic_DNA"/>
</dbReference>
<proteinExistence type="predicted"/>
<keyword evidence="2" id="KW-0812">Transmembrane</keyword>
<evidence type="ECO:0000256" key="2">
    <source>
        <dbReference type="SAM" id="Phobius"/>
    </source>
</evidence>
<keyword evidence="2" id="KW-0472">Membrane</keyword>
<keyword evidence="4" id="KW-1185">Reference proteome</keyword>
<dbReference type="RefSeq" id="WP_374623839.1">
    <property type="nucleotide sequence ID" value="NZ_JBHSIH010000001.1"/>
</dbReference>